<dbReference type="AlphaFoldDB" id="A0A6V7KGZ1"/>
<sequence length="112" mass="12816">MVTSGTVADCTVAPDLLKELTADYLLADRGYDSDSIIKQAEGQGMQPVIPPRKHRKHYRKFDSALYKNRHIVENVFAKMKQWRGIATRFAKRASSFLASIQIRFIAFWAEIL</sequence>
<feature type="domain" description="Transposase IS4-like" evidence="1">
    <location>
        <begin position="2"/>
        <end position="101"/>
    </location>
</feature>
<evidence type="ECO:0000313" key="2">
    <source>
        <dbReference type="EMBL" id="CAD1562036.1"/>
    </source>
</evidence>
<dbReference type="GO" id="GO:0003677">
    <property type="term" value="F:DNA binding"/>
    <property type="evidence" value="ECO:0007669"/>
    <property type="project" value="InterPro"/>
</dbReference>
<dbReference type="GO" id="GO:0006313">
    <property type="term" value="P:DNA transposition"/>
    <property type="evidence" value="ECO:0007669"/>
    <property type="project" value="InterPro"/>
</dbReference>
<gene>
    <name evidence="2" type="ORF">BBRV_LOCUS76216</name>
</gene>
<reference evidence="2" key="1">
    <citation type="submission" date="2020-07" db="EMBL/GenBank/DDBJ databases">
        <authorList>
            <person name="Ferguson B K."/>
        </authorList>
    </citation>
    <scope>NUCLEOTIDE SEQUENCE</scope>
    <source>
        <strain evidence="2">L06</strain>
    </source>
</reference>
<dbReference type="PANTHER" id="PTHR30007:SF1">
    <property type="entry name" value="BLR1914 PROTEIN"/>
    <property type="match status" value="1"/>
</dbReference>
<organism evidence="2">
    <name type="scientific">Bracon brevicornis</name>
    <dbReference type="NCBI Taxonomy" id="1563983"/>
    <lineage>
        <taxon>Eukaryota</taxon>
        <taxon>Metazoa</taxon>
        <taxon>Ecdysozoa</taxon>
        <taxon>Arthropoda</taxon>
        <taxon>Hexapoda</taxon>
        <taxon>Insecta</taxon>
        <taxon>Pterygota</taxon>
        <taxon>Neoptera</taxon>
        <taxon>Endopterygota</taxon>
        <taxon>Hymenoptera</taxon>
        <taxon>Apocrita</taxon>
        <taxon>Ichneumonoidea</taxon>
        <taxon>Braconidae</taxon>
        <taxon>Braconinae</taxon>
        <taxon>Bracon</taxon>
    </lineage>
</organism>
<proteinExistence type="predicted"/>
<dbReference type="PANTHER" id="PTHR30007">
    <property type="entry name" value="PHP DOMAIN PROTEIN"/>
    <property type="match status" value="1"/>
</dbReference>
<accession>A0A6V7KGZ1</accession>
<protein>
    <recommendedName>
        <fullName evidence="1">Transposase IS4-like domain-containing protein</fullName>
    </recommendedName>
</protein>
<name>A0A6V7KGZ1_9HYME</name>
<dbReference type="GO" id="GO:0004803">
    <property type="term" value="F:transposase activity"/>
    <property type="evidence" value="ECO:0007669"/>
    <property type="project" value="InterPro"/>
</dbReference>
<dbReference type="InterPro" id="IPR002559">
    <property type="entry name" value="Transposase_11"/>
</dbReference>
<dbReference type="Pfam" id="PF01609">
    <property type="entry name" value="DDE_Tnp_1"/>
    <property type="match status" value="1"/>
</dbReference>
<evidence type="ECO:0000259" key="1">
    <source>
        <dbReference type="Pfam" id="PF01609"/>
    </source>
</evidence>
<dbReference type="EMBL" id="CADCXW020000085">
    <property type="protein sequence ID" value="CAD1562036.1"/>
    <property type="molecule type" value="Genomic_DNA"/>
</dbReference>